<comment type="caution">
    <text evidence="2">The sequence shown here is derived from an EMBL/GenBank/DDBJ whole genome shotgun (WGS) entry which is preliminary data.</text>
</comment>
<protein>
    <submittedName>
        <fullName evidence="2">Uncharacterized protein</fullName>
    </submittedName>
</protein>
<sequence length="241" mass="25917">MDLQIGRPSHAYIAAAPINGLHTRTVSQPHRSSRESDACSDLARTAHLSPRLGTRSAGLPPRRTVSYPTTQKHFLHADNKGERGIAASSTALGRRRGSVRSRELKQTRPSVHGTSPSCAPIDFFTSHRVHANLPPPAHLCPRDGRLCGANCCVAAHLMLYRIAGAVVCRRALYLRLPAASKLVEGPAVGDRRTRVARHGTLWACDSDALSKVISSRPVRVRVRANAAQAAPSSRIGECPAS</sequence>
<gene>
    <name evidence="2" type="ORF">MSAN_01346300</name>
</gene>
<accession>A0A8H6YGE8</accession>
<evidence type="ECO:0000313" key="3">
    <source>
        <dbReference type="Proteomes" id="UP000623467"/>
    </source>
</evidence>
<keyword evidence="3" id="KW-1185">Reference proteome</keyword>
<evidence type="ECO:0000313" key="2">
    <source>
        <dbReference type="EMBL" id="KAF7357500.1"/>
    </source>
</evidence>
<proteinExistence type="predicted"/>
<dbReference type="AlphaFoldDB" id="A0A8H6YGE8"/>
<name>A0A8H6YGE8_9AGAR</name>
<reference evidence="2" key="1">
    <citation type="submission" date="2020-05" db="EMBL/GenBank/DDBJ databases">
        <title>Mycena genomes resolve the evolution of fungal bioluminescence.</title>
        <authorList>
            <person name="Tsai I.J."/>
        </authorList>
    </citation>
    <scope>NUCLEOTIDE SEQUENCE</scope>
    <source>
        <strain evidence="2">160909Yilan</strain>
    </source>
</reference>
<dbReference type="EMBL" id="JACAZH010000010">
    <property type="protein sequence ID" value="KAF7357500.1"/>
    <property type="molecule type" value="Genomic_DNA"/>
</dbReference>
<feature type="region of interest" description="Disordered" evidence="1">
    <location>
        <begin position="85"/>
        <end position="114"/>
    </location>
</feature>
<organism evidence="2 3">
    <name type="scientific">Mycena sanguinolenta</name>
    <dbReference type="NCBI Taxonomy" id="230812"/>
    <lineage>
        <taxon>Eukaryota</taxon>
        <taxon>Fungi</taxon>
        <taxon>Dikarya</taxon>
        <taxon>Basidiomycota</taxon>
        <taxon>Agaricomycotina</taxon>
        <taxon>Agaricomycetes</taxon>
        <taxon>Agaricomycetidae</taxon>
        <taxon>Agaricales</taxon>
        <taxon>Marasmiineae</taxon>
        <taxon>Mycenaceae</taxon>
        <taxon>Mycena</taxon>
    </lineage>
</organism>
<evidence type="ECO:0000256" key="1">
    <source>
        <dbReference type="SAM" id="MobiDB-lite"/>
    </source>
</evidence>
<dbReference type="Proteomes" id="UP000623467">
    <property type="component" value="Unassembled WGS sequence"/>
</dbReference>